<accession>A0A1G5DAL8</accession>
<organism evidence="5 6">
    <name type="scientific">Butyrivibrio hungatei</name>
    <dbReference type="NCBI Taxonomy" id="185008"/>
    <lineage>
        <taxon>Bacteria</taxon>
        <taxon>Bacillati</taxon>
        <taxon>Bacillota</taxon>
        <taxon>Clostridia</taxon>
        <taxon>Lachnospirales</taxon>
        <taxon>Lachnospiraceae</taxon>
        <taxon>Butyrivibrio</taxon>
    </lineage>
</organism>
<dbReference type="Proteomes" id="UP000183047">
    <property type="component" value="Unassembled WGS sequence"/>
</dbReference>
<dbReference type="InterPro" id="IPR017871">
    <property type="entry name" value="ABC_transporter-like_CS"/>
</dbReference>
<dbReference type="GO" id="GO:0005524">
    <property type="term" value="F:ATP binding"/>
    <property type="evidence" value="ECO:0007669"/>
    <property type="project" value="UniProtKB-KW"/>
</dbReference>
<dbReference type="Pfam" id="PF00005">
    <property type="entry name" value="ABC_tran"/>
    <property type="match status" value="2"/>
</dbReference>
<keyword evidence="1" id="KW-0677">Repeat</keyword>
<evidence type="ECO:0000313" key="5">
    <source>
        <dbReference type="EMBL" id="SCY11735.1"/>
    </source>
</evidence>
<dbReference type="SUPFAM" id="SSF52540">
    <property type="entry name" value="P-loop containing nucleoside triphosphate hydrolases"/>
    <property type="match status" value="2"/>
</dbReference>
<evidence type="ECO:0000256" key="3">
    <source>
        <dbReference type="ARBA" id="ARBA00022840"/>
    </source>
</evidence>
<dbReference type="OrthoDB" id="9801441at2"/>
<dbReference type="STRING" id="185008.bhn_I0941"/>
<evidence type="ECO:0000259" key="4">
    <source>
        <dbReference type="PROSITE" id="PS50893"/>
    </source>
</evidence>
<keyword evidence="2" id="KW-0547">Nucleotide-binding</keyword>
<gene>
    <name evidence="5" type="ORF">SAMN02910451_01423</name>
</gene>
<sequence>MLNVKNLTITHRKDLRVILDKFNLTLNDGDKAVIIGEEGNGKSTLMKWIYDPELAEEYAECEGERILGYEVLGYLPQELPEWEKEKTLYDYFSEAGSFFDKTPKELSEMANEFRVSMDFFYADQKMGSLSGGEKVKAQLMRILIDEPTVLLLDEPSNDIDISTLELLERLINGWKHIVLFISHDETLIENTANVIIHIEQIMRKTKSRYVVVKDNYRHYIAHRAEAFERQEQLALNDRKEKKLRDERYNRIHDKVERALSNVSRQEPGVGKMLKDKMRAVKSMEKRFEKQDANMTERPEQEETIFFKLGKENSKMPAGKTVIEFSLDELVAPDGSKVLAKDIFLRVRGPEKVCIVGTNGAGKTTLLRLIADELLAREDLRVQYMPQNYEDLLDLDMTPVEFLDDTGDKEVRTRIRTYLGSLKYTADEMEHPIRELSGGQKAKVLLLKMSLSDANVLVLDEPTRNFSPLSGPVIRKMIASFPGAVISISHDRKYIEEVCTKTYLLTSAGLEEMNLVDGVSRPF</sequence>
<dbReference type="InterPro" id="IPR050611">
    <property type="entry name" value="ABCF"/>
</dbReference>
<feature type="domain" description="ABC transporter" evidence="4">
    <location>
        <begin position="2"/>
        <end position="225"/>
    </location>
</feature>
<proteinExistence type="predicted"/>
<reference evidence="6" key="1">
    <citation type="submission" date="2016-10" db="EMBL/GenBank/DDBJ databases">
        <authorList>
            <person name="Varghese N."/>
            <person name="Submissions S."/>
        </authorList>
    </citation>
    <scope>NUCLEOTIDE SEQUENCE [LARGE SCALE GENOMIC DNA]</scope>
    <source>
        <strain evidence="6">XBD2006</strain>
    </source>
</reference>
<protein>
    <submittedName>
        <fullName evidence="5">ATPase components of ABC transporters with duplicated ATPase domains</fullName>
    </submittedName>
</protein>
<dbReference type="InterPro" id="IPR027417">
    <property type="entry name" value="P-loop_NTPase"/>
</dbReference>
<dbReference type="Gene3D" id="3.40.50.300">
    <property type="entry name" value="P-loop containing nucleotide triphosphate hydrolases"/>
    <property type="match status" value="2"/>
</dbReference>
<dbReference type="PANTHER" id="PTHR19211">
    <property type="entry name" value="ATP-BINDING TRANSPORT PROTEIN-RELATED"/>
    <property type="match status" value="1"/>
</dbReference>
<dbReference type="EMBL" id="FMUR01000008">
    <property type="protein sequence ID" value="SCY11735.1"/>
    <property type="molecule type" value="Genomic_DNA"/>
</dbReference>
<dbReference type="InterPro" id="IPR003593">
    <property type="entry name" value="AAA+_ATPase"/>
</dbReference>
<keyword evidence="3" id="KW-0067">ATP-binding</keyword>
<dbReference type="AlphaFoldDB" id="A0A1G5DAL8"/>
<dbReference type="GO" id="GO:0016887">
    <property type="term" value="F:ATP hydrolysis activity"/>
    <property type="evidence" value="ECO:0007669"/>
    <property type="project" value="InterPro"/>
</dbReference>
<evidence type="ECO:0000256" key="2">
    <source>
        <dbReference type="ARBA" id="ARBA00022741"/>
    </source>
</evidence>
<dbReference type="PROSITE" id="PS50893">
    <property type="entry name" value="ABC_TRANSPORTER_2"/>
    <property type="match status" value="2"/>
</dbReference>
<dbReference type="InterPro" id="IPR003439">
    <property type="entry name" value="ABC_transporter-like_ATP-bd"/>
</dbReference>
<dbReference type="CDD" id="cd03221">
    <property type="entry name" value="ABCF_EF-3"/>
    <property type="match status" value="1"/>
</dbReference>
<feature type="domain" description="ABC transporter" evidence="4">
    <location>
        <begin position="324"/>
        <end position="522"/>
    </location>
</feature>
<name>A0A1G5DAL8_9FIRM</name>
<dbReference type="RefSeq" id="WP_074462075.1">
    <property type="nucleotide sequence ID" value="NZ_FMUR01000008.1"/>
</dbReference>
<evidence type="ECO:0000256" key="1">
    <source>
        <dbReference type="ARBA" id="ARBA00022737"/>
    </source>
</evidence>
<evidence type="ECO:0000313" key="6">
    <source>
        <dbReference type="Proteomes" id="UP000183047"/>
    </source>
</evidence>
<dbReference type="SMART" id="SM00382">
    <property type="entry name" value="AAA"/>
    <property type="match status" value="2"/>
</dbReference>
<dbReference type="PROSITE" id="PS00211">
    <property type="entry name" value="ABC_TRANSPORTER_1"/>
    <property type="match status" value="1"/>
</dbReference>
<dbReference type="PANTHER" id="PTHR19211:SF14">
    <property type="entry name" value="ATP-BINDING CASSETTE SUB-FAMILY F MEMBER 1"/>
    <property type="match status" value="1"/>
</dbReference>
<keyword evidence="6" id="KW-1185">Reference proteome</keyword>